<accession>A0A075V071</accession>
<feature type="domain" description="NmrA-like" evidence="1">
    <location>
        <begin position="2"/>
        <end position="93"/>
    </location>
</feature>
<keyword evidence="3" id="KW-1185">Reference proteome</keyword>
<dbReference type="KEGG" id="aja:AJAP_15270"/>
<protein>
    <recommendedName>
        <fullName evidence="1">NmrA-like domain-containing protein</fullName>
    </recommendedName>
</protein>
<dbReference type="InterPro" id="IPR008030">
    <property type="entry name" value="NmrA-like"/>
</dbReference>
<dbReference type="Proteomes" id="UP000028492">
    <property type="component" value="Chromosome"/>
</dbReference>
<gene>
    <name evidence="2" type="ORF">AJAP_15270</name>
</gene>
<dbReference type="STRING" id="208439.AJAP_15270"/>
<evidence type="ECO:0000313" key="2">
    <source>
        <dbReference type="EMBL" id="AIG75930.1"/>
    </source>
</evidence>
<dbReference type="PANTHER" id="PTHR43162:SF1">
    <property type="entry name" value="PRESTALK A DIFFERENTIATION PROTEIN A"/>
    <property type="match status" value="1"/>
</dbReference>
<proteinExistence type="predicted"/>
<dbReference type="PANTHER" id="PTHR43162">
    <property type="match status" value="1"/>
</dbReference>
<evidence type="ECO:0000259" key="1">
    <source>
        <dbReference type="Pfam" id="PF05368"/>
    </source>
</evidence>
<dbReference type="SUPFAM" id="SSF51735">
    <property type="entry name" value="NAD(P)-binding Rossmann-fold domains"/>
    <property type="match status" value="1"/>
</dbReference>
<sequence>MTVLVTGATGNTGRHVVAELLRRGERVRALTRNPAEARLPAGVELVEGTHTAPETLTEALAGVTKLHITVTAGLADVGVDLVKRAVDAGVRRMTIVWGGYVGPTEQAMAESGVEWTRLEPQEFMSNALTWVDSVRAEGVIREPFDLPSAVVHEGDIGAVAATALVEDGHSGKVYNLTGPQALTTSERIAILGSAVGRDITLEQITRQQAIDRLLAEGVSVADAEYVVGWHSDPPVEARTVVGTIEKVTGRPARTFAQWVAEHADRFRP</sequence>
<organism evidence="2 3">
    <name type="scientific">Amycolatopsis japonica</name>
    <dbReference type="NCBI Taxonomy" id="208439"/>
    <lineage>
        <taxon>Bacteria</taxon>
        <taxon>Bacillati</taxon>
        <taxon>Actinomycetota</taxon>
        <taxon>Actinomycetes</taxon>
        <taxon>Pseudonocardiales</taxon>
        <taxon>Pseudonocardiaceae</taxon>
        <taxon>Amycolatopsis</taxon>
        <taxon>Amycolatopsis japonica group</taxon>
    </lineage>
</organism>
<dbReference type="HOGENOM" id="CLU_007383_10_6_11"/>
<dbReference type="InterPro" id="IPR036291">
    <property type="entry name" value="NAD(P)-bd_dom_sf"/>
</dbReference>
<dbReference type="Gene3D" id="3.90.25.10">
    <property type="entry name" value="UDP-galactose 4-epimerase, domain 1"/>
    <property type="match status" value="1"/>
</dbReference>
<dbReference type="RefSeq" id="WP_038511952.1">
    <property type="nucleotide sequence ID" value="NZ_CP008953.1"/>
</dbReference>
<evidence type="ECO:0000313" key="3">
    <source>
        <dbReference type="Proteomes" id="UP000028492"/>
    </source>
</evidence>
<dbReference type="Pfam" id="PF05368">
    <property type="entry name" value="NmrA"/>
    <property type="match status" value="1"/>
</dbReference>
<dbReference type="Gene3D" id="3.40.50.720">
    <property type="entry name" value="NAD(P)-binding Rossmann-like Domain"/>
    <property type="match status" value="1"/>
</dbReference>
<dbReference type="AlphaFoldDB" id="A0A075V071"/>
<dbReference type="InterPro" id="IPR051604">
    <property type="entry name" value="Ergot_Alk_Oxidoreductase"/>
</dbReference>
<reference evidence="2 3" key="1">
    <citation type="journal article" date="2014" name="J. Biotechnol.">
        <title>Complete genome sequence of the actinobacterium Amycolatopsis japonica MG417-CF17(T) (=DSM 44213T) producing (S,S)-N,N'-ethylenediaminedisuccinic acid.</title>
        <authorList>
            <person name="Stegmann E."/>
            <person name="Albersmeier A."/>
            <person name="Spohn M."/>
            <person name="Gert H."/>
            <person name="Weber T."/>
            <person name="Wohlleben W."/>
            <person name="Kalinowski J."/>
            <person name="Ruckert C."/>
        </authorList>
    </citation>
    <scope>NUCLEOTIDE SEQUENCE [LARGE SCALE GENOMIC DNA]</scope>
    <source>
        <strain evidence="3">MG417-CF17 (DSM 44213)</strain>
    </source>
</reference>
<dbReference type="eggNOG" id="COG0702">
    <property type="taxonomic scope" value="Bacteria"/>
</dbReference>
<name>A0A075V071_9PSEU</name>
<dbReference type="EMBL" id="CP008953">
    <property type="protein sequence ID" value="AIG75930.1"/>
    <property type="molecule type" value="Genomic_DNA"/>
</dbReference>